<evidence type="ECO:0000313" key="2">
    <source>
        <dbReference type="Proteomes" id="UP000001520"/>
    </source>
</evidence>
<reference evidence="1 2" key="1">
    <citation type="journal article" date="2010" name="DNA Res.">
        <title>Bacterial lifestyle in a deep-sea hydrothermal vent chimney revealed by the genome sequence of the thermophilic bacterium Deferribacter desulfuricans SSM1.</title>
        <authorList>
            <person name="Takaki Y."/>
            <person name="Shimamura S."/>
            <person name="Nakagawa S."/>
            <person name="Fukuhara Y."/>
            <person name="Horikawa H."/>
            <person name="Ankai A."/>
            <person name="Harada T."/>
            <person name="Hosoyama A."/>
            <person name="Oguchi A."/>
            <person name="Fukui S."/>
            <person name="Fujita N."/>
            <person name="Takami H."/>
            <person name="Takai K."/>
        </authorList>
    </citation>
    <scope>NUCLEOTIDE SEQUENCE [LARGE SCALE GENOMIC DNA]</scope>
    <source>
        <strain evidence="2">DSM 14783 / JCM 11476 / NBRC 101012 / SSM1</strain>
        <plasmid evidence="2">Plasmid megaplasmid pDF308</plasmid>
    </source>
</reference>
<keyword evidence="2" id="KW-1185">Reference proteome</keyword>
<dbReference type="OrthoDB" id="9999875at2"/>
<dbReference type="AlphaFoldDB" id="D3PEW9"/>
<geneLocation type="plasmid" evidence="1 2">
    <name>megaplasmid pDF308</name>
</geneLocation>
<protein>
    <recommendedName>
        <fullName evidence="3">Ankyrin repeat protein</fullName>
    </recommendedName>
</protein>
<evidence type="ECO:0000313" key="1">
    <source>
        <dbReference type="EMBL" id="BAI81761.1"/>
    </source>
</evidence>
<sequence>MNNSEKKDNKQTTNLMEDIYSIEQLKTIVDKKGNTQAHLLAKQGKTTKNKEILKLRNKDGETVAHILTEYGELIEDKEILKLADNYGWTVAHNIALQGHKITDMDLLRLKDNDDITVAHILANQGFMFRNRDMWKWANKNGWTVAHIMAENGYLFTEPEIWKLKTKNGITVASILATNGYILDENKLIDYKLLNVQDDYDITIGHWFTYYGYTFFKGIKKLADIECNGKFFGELDFSQINTYDYITSLYNLTFTTQLAKVRNYDNIKLTKIRLDLKDKLKLSDDSVVLKKFEFFTTLNNEIKKYLLKQDIC</sequence>
<dbReference type="Proteomes" id="UP000001520">
    <property type="component" value="Plasmid megaplasmid pDF308"/>
</dbReference>
<dbReference type="Gene3D" id="1.25.40.20">
    <property type="entry name" value="Ankyrin repeat-containing domain"/>
    <property type="match status" value="1"/>
</dbReference>
<dbReference type="KEGG" id="ddf:DEFDS_P139"/>
<organism evidence="1 2">
    <name type="scientific">Deferribacter desulfuricans (strain DSM 14783 / JCM 11476 / NBRC 101012 / SSM1)</name>
    <dbReference type="NCBI Taxonomy" id="639282"/>
    <lineage>
        <taxon>Bacteria</taxon>
        <taxon>Pseudomonadati</taxon>
        <taxon>Deferribacterota</taxon>
        <taxon>Deferribacteres</taxon>
        <taxon>Deferribacterales</taxon>
        <taxon>Deferribacteraceae</taxon>
        <taxon>Deferribacter</taxon>
    </lineage>
</organism>
<accession>D3PEW9</accession>
<keyword evidence="1" id="KW-0614">Plasmid</keyword>
<dbReference type="InterPro" id="IPR036770">
    <property type="entry name" value="Ankyrin_rpt-contain_sf"/>
</dbReference>
<dbReference type="HOGENOM" id="CLU_1022049_0_0_0"/>
<proteinExistence type="predicted"/>
<dbReference type="EMBL" id="AP011530">
    <property type="protein sequence ID" value="BAI81761.1"/>
    <property type="molecule type" value="Genomic_DNA"/>
</dbReference>
<dbReference type="RefSeq" id="WP_013008985.1">
    <property type="nucleotide sequence ID" value="NC_013940.1"/>
</dbReference>
<dbReference type="SUPFAM" id="SSF48403">
    <property type="entry name" value="Ankyrin repeat"/>
    <property type="match status" value="1"/>
</dbReference>
<evidence type="ECO:0008006" key="3">
    <source>
        <dbReference type="Google" id="ProtNLM"/>
    </source>
</evidence>
<gene>
    <name evidence="1" type="ordered locus">DEFDS_P139</name>
</gene>
<name>D3PEW9_DEFDS</name>